<feature type="region of interest" description="Disordered" evidence="5">
    <location>
        <begin position="1"/>
        <end position="49"/>
    </location>
</feature>
<feature type="compositionally biased region" description="Low complexity" evidence="5">
    <location>
        <begin position="264"/>
        <end position="279"/>
    </location>
</feature>
<feature type="compositionally biased region" description="Basic and acidic residues" evidence="5">
    <location>
        <begin position="10"/>
        <end position="43"/>
    </location>
</feature>
<evidence type="ECO:0000313" key="7">
    <source>
        <dbReference type="EMBL" id="CEM47078.1"/>
    </source>
</evidence>
<keyword evidence="1 4" id="KW-0479">Metal-binding</keyword>
<dbReference type="InterPro" id="IPR000571">
    <property type="entry name" value="Znf_CCCH"/>
</dbReference>
<feature type="region of interest" description="Disordered" evidence="5">
    <location>
        <begin position="557"/>
        <end position="711"/>
    </location>
</feature>
<dbReference type="PROSITE" id="PS50103">
    <property type="entry name" value="ZF_C3H1"/>
    <property type="match status" value="2"/>
</dbReference>
<keyword evidence="2 4" id="KW-0863">Zinc-finger</keyword>
<dbReference type="AlphaFoldDB" id="A0A0G4HRT9"/>
<proteinExistence type="predicted"/>
<evidence type="ECO:0000259" key="6">
    <source>
        <dbReference type="PROSITE" id="PS50103"/>
    </source>
</evidence>
<name>A0A0G4HRT9_9ALVE</name>
<keyword evidence="3 4" id="KW-0862">Zinc</keyword>
<feature type="compositionally biased region" description="Polar residues" evidence="5">
    <location>
        <begin position="391"/>
        <end position="402"/>
    </location>
</feature>
<feature type="zinc finger region" description="C3H1-type" evidence="4">
    <location>
        <begin position="80"/>
        <end position="107"/>
    </location>
</feature>
<dbReference type="SMART" id="SM00356">
    <property type="entry name" value="ZnF_C3H1"/>
    <property type="match status" value="2"/>
</dbReference>
<evidence type="ECO:0000256" key="1">
    <source>
        <dbReference type="ARBA" id="ARBA00022723"/>
    </source>
</evidence>
<gene>
    <name evidence="7" type="ORF">Cvel_8169</name>
</gene>
<feature type="compositionally biased region" description="Low complexity" evidence="5">
    <location>
        <begin position="210"/>
        <end position="223"/>
    </location>
</feature>
<feature type="compositionally biased region" description="Basic and acidic residues" evidence="5">
    <location>
        <begin position="795"/>
        <end position="811"/>
    </location>
</feature>
<dbReference type="GO" id="GO:0008270">
    <property type="term" value="F:zinc ion binding"/>
    <property type="evidence" value="ECO:0007669"/>
    <property type="project" value="UniProtKB-KW"/>
</dbReference>
<sequence length="894" mass="91088">MFHAGGGDPPDDRPRSSGDKKDHGKKDKGDDRDSGDQNDEQPKAKSGTRRTGLCHRFFESGSCNQRNCPYAHEFEEAGARYKTVLCMYFSEGRCLLRENCRYAHGIDELRGRGGTHRGGSSAVGGGGSGRHGSRGVSAPPKSASCAPKIGKSGRSPSQTPTVGDHGDAPEILPPPPGRPQGGASDRGRGASSASGYSHSGRRENMQPGWGAASASSSAAAASASGGGFPFPRGRLQSERGPNLGGPPPWRRPPPFNLESQDGQASSSSSSSSSSGAAAALTRPGPQTAQAHGSSHLHFQAPRFPPAAPIFPQAAKFSGMGFHSASADMPRRGIGGHPSGPPNMRQVTPPSGSESSSGFRRLYGPLLEAPRPVPPYSSEMHSAATSPLHPLNSGTNRPTVTDWSPSSDPASAAPASSFAAAFPQPNPGLLAAPAPFSSNGANPSLTPAGGRPHPFLAPYEAGLSPSGRGFTATPGPTPVVPTGRTVISGHPHLQQPLLHSGTRPPRGPVGAPGPPLWTPRGAAAAANFAGRLQASSAFSDPLQGTSSVPPSLLQLQQSGSVHPALAGAQPSAGPPSGGAPTVQRPQPVLGGTGIPIPRYTSQPPPPPLPPLSSGTAPVPPRAPFTVPQDAPAAPMLASESHLPAGSLSGSPSPFGASPSSLEQPGERSASAASSSSSSSAAPAAQAHAQAAAVAQSPVTQQTQQLPEALQWPPPPVPPVFAAGPLIVPTTSGQLLLCYFPGAELGQQAGVQNAGVLGWTPGAAAAAAAVLPNVLPSTEFTQHLQPQQQQQQQQEHPPADEQQHQHQFEHEQQGEDAGSLSCEEAGHSSASGDVIGESAEGQGQIQQGGEGGGATMPSEGGQRNYSEAPETRTEGARDADRDDESGETVLRRSKTM</sequence>
<organism evidence="7">
    <name type="scientific">Chromera velia CCMP2878</name>
    <dbReference type="NCBI Taxonomy" id="1169474"/>
    <lineage>
        <taxon>Eukaryota</taxon>
        <taxon>Sar</taxon>
        <taxon>Alveolata</taxon>
        <taxon>Colpodellida</taxon>
        <taxon>Chromeraceae</taxon>
        <taxon>Chromera</taxon>
    </lineage>
</organism>
<feature type="compositionally biased region" description="Low complexity" evidence="5">
    <location>
        <begin position="667"/>
        <end position="703"/>
    </location>
</feature>
<accession>A0A0G4HRT9</accession>
<evidence type="ECO:0000256" key="5">
    <source>
        <dbReference type="SAM" id="MobiDB-lite"/>
    </source>
</evidence>
<feature type="compositionally biased region" description="Basic and acidic residues" evidence="5">
    <location>
        <begin position="867"/>
        <end position="878"/>
    </location>
</feature>
<evidence type="ECO:0000256" key="3">
    <source>
        <dbReference type="ARBA" id="ARBA00022833"/>
    </source>
</evidence>
<feature type="compositionally biased region" description="Low complexity" evidence="5">
    <location>
        <begin position="403"/>
        <end position="418"/>
    </location>
</feature>
<feature type="compositionally biased region" description="Low complexity" evidence="5">
    <location>
        <begin position="833"/>
        <end position="843"/>
    </location>
</feature>
<evidence type="ECO:0000256" key="2">
    <source>
        <dbReference type="ARBA" id="ARBA00022771"/>
    </source>
</evidence>
<feature type="compositionally biased region" description="Low complexity" evidence="5">
    <location>
        <begin position="189"/>
        <end position="198"/>
    </location>
</feature>
<protein>
    <recommendedName>
        <fullName evidence="6">C3H1-type domain-containing protein</fullName>
    </recommendedName>
</protein>
<feature type="domain" description="C3H1-type" evidence="6">
    <location>
        <begin position="80"/>
        <end position="107"/>
    </location>
</feature>
<reference evidence="7" key="1">
    <citation type="submission" date="2014-11" db="EMBL/GenBank/DDBJ databases">
        <authorList>
            <person name="Otto D Thomas"/>
            <person name="Naeem Raeece"/>
        </authorList>
    </citation>
    <scope>NUCLEOTIDE SEQUENCE</scope>
</reference>
<feature type="region of interest" description="Disordered" evidence="5">
    <location>
        <begin position="108"/>
        <end position="418"/>
    </location>
</feature>
<feature type="region of interest" description="Disordered" evidence="5">
    <location>
        <begin position="779"/>
        <end position="894"/>
    </location>
</feature>
<feature type="compositionally biased region" description="Pro residues" evidence="5">
    <location>
        <begin position="244"/>
        <end position="255"/>
    </location>
</feature>
<feature type="compositionally biased region" description="Polar residues" evidence="5">
    <location>
        <begin position="344"/>
        <end position="357"/>
    </location>
</feature>
<feature type="zinc finger region" description="C3H1-type" evidence="4">
    <location>
        <begin position="48"/>
        <end position="75"/>
    </location>
</feature>
<feature type="domain" description="C3H1-type" evidence="6">
    <location>
        <begin position="48"/>
        <end position="75"/>
    </location>
</feature>
<dbReference type="InterPro" id="IPR036855">
    <property type="entry name" value="Znf_CCCH_sf"/>
</dbReference>
<feature type="compositionally biased region" description="Low complexity" evidence="5">
    <location>
        <begin position="780"/>
        <end position="794"/>
    </location>
</feature>
<feature type="compositionally biased region" description="Gly residues" evidence="5">
    <location>
        <begin position="121"/>
        <end position="130"/>
    </location>
</feature>
<dbReference type="SUPFAM" id="SSF90229">
    <property type="entry name" value="CCCH zinc finger"/>
    <property type="match status" value="1"/>
</dbReference>
<dbReference type="Gene3D" id="3.30.1370.210">
    <property type="match status" value="1"/>
</dbReference>
<dbReference type="EMBL" id="CDMZ01003635">
    <property type="protein sequence ID" value="CEM47078.1"/>
    <property type="molecule type" value="Genomic_DNA"/>
</dbReference>
<evidence type="ECO:0000256" key="4">
    <source>
        <dbReference type="PROSITE-ProRule" id="PRU00723"/>
    </source>
</evidence>
<feature type="compositionally biased region" description="Low complexity" evidence="5">
    <location>
        <begin position="641"/>
        <end position="660"/>
    </location>
</feature>
<dbReference type="VEuPathDB" id="CryptoDB:Cvel_8169"/>